<dbReference type="InterPro" id="IPR000259">
    <property type="entry name" value="Adhesion_dom_fimbrial"/>
</dbReference>
<sequence>MSSVNRLGTMMIALMTLSSTTAWALNKTATVNVSVTIFAAPPCVINSNSTINVNFGNDILTSRIDGTQYMQPVNYTLDCTTAASNSLKMSIQGNTATFGNGILRTSTPGLGVQLIRNGQPLALNTSLNFTYPTIPVLQAVPVKQTNITLATGDFTASATMLVEYQ</sequence>
<dbReference type="EMBL" id="CQEH01000003">
    <property type="protein sequence ID" value="CNK66039.1"/>
    <property type="molecule type" value="Genomic_DNA"/>
</dbReference>
<dbReference type="STRING" id="1453495.AT01_3311"/>
<feature type="chain" id="PRO_5006698229" evidence="1">
    <location>
        <begin position="25"/>
        <end position="165"/>
    </location>
</feature>
<name>A0A0T9TZX7_YERAL</name>
<dbReference type="AlphaFoldDB" id="A0A0T9TZX7"/>
<evidence type="ECO:0000313" key="5">
    <source>
        <dbReference type="Proteomes" id="UP000038647"/>
    </source>
</evidence>
<dbReference type="InterPro" id="IPR036937">
    <property type="entry name" value="Adhesion_dom_fimbrial_sf"/>
</dbReference>
<evidence type="ECO:0000256" key="1">
    <source>
        <dbReference type="SAM" id="SignalP"/>
    </source>
</evidence>
<dbReference type="eggNOG" id="COG3539">
    <property type="taxonomic scope" value="Bacteria"/>
</dbReference>
<keyword evidence="5" id="KW-1185">Reference proteome</keyword>
<reference evidence="4 6" key="1">
    <citation type="submission" date="2015-03" db="EMBL/GenBank/DDBJ databases">
        <authorList>
            <person name="Murphy D."/>
        </authorList>
    </citation>
    <scope>NUCLEOTIDE SEQUENCE [LARGE SCALE GENOMIC DNA]</scope>
    <source>
        <strain evidence="4 6">IP06005</strain>
    </source>
</reference>
<reference evidence="3 5" key="2">
    <citation type="submission" date="2015-03" db="EMBL/GenBank/DDBJ databases">
        <authorList>
            <consortium name="Pathogen Informatics"/>
            <person name="Murphy D."/>
        </authorList>
    </citation>
    <scope>NUCLEOTIDE SEQUENCE [LARGE SCALE GENOMIC DNA]</scope>
    <source>
        <strain evidence="3 5">IP08791</strain>
    </source>
</reference>
<dbReference type="InterPro" id="IPR050263">
    <property type="entry name" value="Bact_Fimbrial_Adh_Pro"/>
</dbReference>
<gene>
    <name evidence="4" type="primary">mrfF</name>
    <name evidence="4" type="ORF">ERS137965_02088</name>
    <name evidence="3" type="ORF">ERS137966_00866</name>
</gene>
<evidence type="ECO:0000313" key="4">
    <source>
        <dbReference type="EMBL" id="CNL11248.1"/>
    </source>
</evidence>
<dbReference type="Pfam" id="PF00419">
    <property type="entry name" value="Fimbrial"/>
    <property type="match status" value="1"/>
</dbReference>
<dbReference type="InterPro" id="IPR008966">
    <property type="entry name" value="Adhesion_dom_sf"/>
</dbReference>
<dbReference type="Proteomes" id="UP000041595">
    <property type="component" value="Unassembled WGS sequence"/>
</dbReference>
<dbReference type="GO" id="GO:0009289">
    <property type="term" value="C:pilus"/>
    <property type="evidence" value="ECO:0007669"/>
    <property type="project" value="InterPro"/>
</dbReference>
<dbReference type="Proteomes" id="UP000038647">
    <property type="component" value="Unassembled WGS sequence"/>
</dbReference>
<organism evidence="4 6">
    <name type="scientific">Yersinia aldovae</name>
    <dbReference type="NCBI Taxonomy" id="29483"/>
    <lineage>
        <taxon>Bacteria</taxon>
        <taxon>Pseudomonadati</taxon>
        <taxon>Pseudomonadota</taxon>
        <taxon>Gammaproteobacteria</taxon>
        <taxon>Enterobacterales</taxon>
        <taxon>Yersiniaceae</taxon>
        <taxon>Yersinia</taxon>
    </lineage>
</organism>
<evidence type="ECO:0000259" key="2">
    <source>
        <dbReference type="Pfam" id="PF00419"/>
    </source>
</evidence>
<keyword evidence="1" id="KW-0732">Signal</keyword>
<feature type="domain" description="Fimbrial-type adhesion" evidence="2">
    <location>
        <begin position="32"/>
        <end position="165"/>
    </location>
</feature>
<evidence type="ECO:0000313" key="6">
    <source>
        <dbReference type="Proteomes" id="UP000041595"/>
    </source>
</evidence>
<protein>
    <submittedName>
        <fullName evidence="4">Exported pilin protein</fullName>
    </submittedName>
</protein>
<feature type="signal peptide" evidence="1">
    <location>
        <begin position="1"/>
        <end position="24"/>
    </location>
</feature>
<dbReference type="Gene3D" id="2.60.40.1090">
    <property type="entry name" value="Fimbrial-type adhesion domain"/>
    <property type="match status" value="1"/>
</dbReference>
<dbReference type="RefSeq" id="WP_042839505.1">
    <property type="nucleotide sequence ID" value="NZ_CABHPY010000202.1"/>
</dbReference>
<proteinExistence type="predicted"/>
<dbReference type="PANTHER" id="PTHR33420">
    <property type="entry name" value="FIMBRIAL SUBUNIT ELFA-RELATED"/>
    <property type="match status" value="1"/>
</dbReference>
<dbReference type="GO" id="GO:0043709">
    <property type="term" value="P:cell adhesion involved in single-species biofilm formation"/>
    <property type="evidence" value="ECO:0007669"/>
    <property type="project" value="TreeGrafter"/>
</dbReference>
<dbReference type="EMBL" id="CQEJ01000010">
    <property type="protein sequence ID" value="CNL11248.1"/>
    <property type="molecule type" value="Genomic_DNA"/>
</dbReference>
<accession>A0A0T9TZX7</accession>
<dbReference type="SUPFAM" id="SSF49401">
    <property type="entry name" value="Bacterial adhesins"/>
    <property type="match status" value="1"/>
</dbReference>
<evidence type="ECO:0000313" key="3">
    <source>
        <dbReference type="EMBL" id="CNK66039.1"/>
    </source>
</evidence>
<dbReference type="PANTHER" id="PTHR33420:SF34">
    <property type="entry name" value="MINOR FIMBRIAL SUBUNIT"/>
    <property type="match status" value="1"/>
</dbReference>